<dbReference type="InterPro" id="IPR013819">
    <property type="entry name" value="LipOase_C"/>
</dbReference>
<keyword evidence="1" id="KW-0479">Metal-binding</keyword>
<organism evidence="5 6">
    <name type="scientific">Pythium oligandrum</name>
    <name type="common">Mycoparasitic fungus</name>
    <dbReference type="NCBI Taxonomy" id="41045"/>
    <lineage>
        <taxon>Eukaryota</taxon>
        <taxon>Sar</taxon>
        <taxon>Stramenopiles</taxon>
        <taxon>Oomycota</taxon>
        <taxon>Peronosporomycetes</taxon>
        <taxon>Pythiales</taxon>
        <taxon>Pythiaceae</taxon>
        <taxon>Pythium</taxon>
    </lineage>
</organism>
<keyword evidence="6" id="KW-1185">Reference proteome</keyword>
<protein>
    <recommendedName>
        <fullName evidence="4">Lipoxygenase domain-containing protein</fullName>
    </recommendedName>
</protein>
<dbReference type="GO" id="GO:0046872">
    <property type="term" value="F:metal ion binding"/>
    <property type="evidence" value="ECO:0007669"/>
    <property type="project" value="UniProtKB-KW"/>
</dbReference>
<dbReference type="GO" id="GO:0034440">
    <property type="term" value="P:lipid oxidation"/>
    <property type="evidence" value="ECO:0007669"/>
    <property type="project" value="InterPro"/>
</dbReference>
<dbReference type="OrthoDB" id="407298at2759"/>
<accession>A0A8K1CUX0</accession>
<dbReference type="PROSITE" id="PS51393">
    <property type="entry name" value="LIPOXYGENASE_3"/>
    <property type="match status" value="1"/>
</dbReference>
<gene>
    <name evidence="5" type="ORF">Poli38472_001483</name>
</gene>
<comment type="caution">
    <text evidence="5">The sequence shown here is derived from an EMBL/GenBank/DDBJ whole genome shotgun (WGS) entry which is preliminary data.</text>
</comment>
<sequence length="131" mass="15165">MASPIRVELFRNMAPEHPIGAMVEHHQYIDHGIELLVMTVLLAPKTPIDLVFGWGGKCSARFVHNYLHTQSSLKNDLPTDLQRRGLNDIPHHKYAQYGSKFYNAIDSFVKRYIDVYYKSDFAVKNDFELQN</sequence>
<dbReference type="InterPro" id="IPR000907">
    <property type="entry name" value="LipOase"/>
</dbReference>
<dbReference type="PANTHER" id="PTHR11771">
    <property type="entry name" value="LIPOXYGENASE"/>
    <property type="match status" value="1"/>
</dbReference>
<dbReference type="AlphaFoldDB" id="A0A8K1CUX0"/>
<keyword evidence="3" id="KW-0560">Oxidoreductase</keyword>
<dbReference type="Proteomes" id="UP000794436">
    <property type="component" value="Unassembled WGS sequence"/>
</dbReference>
<reference evidence="5" key="1">
    <citation type="submission" date="2019-03" db="EMBL/GenBank/DDBJ databases">
        <title>Long read genome sequence of the mycoparasitic Pythium oligandrum ATCC 38472 isolated from sugarbeet rhizosphere.</title>
        <authorList>
            <person name="Gaulin E."/>
        </authorList>
    </citation>
    <scope>NUCLEOTIDE SEQUENCE</scope>
    <source>
        <strain evidence="5">ATCC 38472_TT</strain>
    </source>
</reference>
<evidence type="ECO:0000259" key="4">
    <source>
        <dbReference type="PROSITE" id="PS51393"/>
    </source>
</evidence>
<dbReference type="GO" id="GO:0016702">
    <property type="term" value="F:oxidoreductase activity, acting on single donors with incorporation of molecular oxygen, incorporation of two atoms of oxygen"/>
    <property type="evidence" value="ECO:0007669"/>
    <property type="project" value="InterPro"/>
</dbReference>
<evidence type="ECO:0000256" key="3">
    <source>
        <dbReference type="ARBA" id="ARBA00023002"/>
    </source>
</evidence>
<evidence type="ECO:0000313" key="5">
    <source>
        <dbReference type="EMBL" id="TMW69327.1"/>
    </source>
</evidence>
<keyword evidence="2" id="KW-0223">Dioxygenase</keyword>
<feature type="domain" description="Lipoxygenase" evidence="4">
    <location>
        <begin position="1"/>
        <end position="131"/>
    </location>
</feature>
<dbReference type="Gene3D" id="1.20.245.10">
    <property type="entry name" value="Lipoxygenase-1, Domain 5"/>
    <property type="match status" value="1"/>
</dbReference>
<evidence type="ECO:0000256" key="2">
    <source>
        <dbReference type="ARBA" id="ARBA00022964"/>
    </source>
</evidence>
<evidence type="ECO:0000256" key="1">
    <source>
        <dbReference type="ARBA" id="ARBA00022723"/>
    </source>
</evidence>
<proteinExistence type="predicted"/>
<dbReference type="SUPFAM" id="SSF48484">
    <property type="entry name" value="Lipoxigenase"/>
    <property type="match status" value="1"/>
</dbReference>
<evidence type="ECO:0000313" key="6">
    <source>
        <dbReference type="Proteomes" id="UP000794436"/>
    </source>
</evidence>
<dbReference type="Pfam" id="PF00305">
    <property type="entry name" value="Lipoxygenase"/>
    <property type="match status" value="1"/>
</dbReference>
<dbReference type="EMBL" id="SPLM01000001">
    <property type="protein sequence ID" value="TMW69327.1"/>
    <property type="molecule type" value="Genomic_DNA"/>
</dbReference>
<dbReference type="InterPro" id="IPR036226">
    <property type="entry name" value="LipOase_C_sf"/>
</dbReference>
<name>A0A8K1CUX0_PYTOL</name>